<keyword evidence="2" id="KW-1185">Reference proteome</keyword>
<dbReference type="SUPFAM" id="SSF55785">
    <property type="entry name" value="PYP-like sensor domain (PAS domain)"/>
    <property type="match status" value="1"/>
</dbReference>
<dbReference type="RefSeq" id="WP_238274072.1">
    <property type="nucleotide sequence ID" value="NZ_BPQR01000010.1"/>
</dbReference>
<dbReference type="EMBL" id="BPQR01000010">
    <property type="protein sequence ID" value="GJE05387.1"/>
    <property type="molecule type" value="Genomic_DNA"/>
</dbReference>
<evidence type="ECO:0000313" key="2">
    <source>
        <dbReference type="Proteomes" id="UP001055102"/>
    </source>
</evidence>
<protein>
    <recommendedName>
        <fullName evidence="3">PAS fold-3 domain-containing protein</fullName>
    </recommendedName>
</protein>
<reference evidence="1" key="2">
    <citation type="submission" date="2021-08" db="EMBL/GenBank/DDBJ databases">
        <authorList>
            <person name="Tani A."/>
            <person name="Ola A."/>
            <person name="Ogura Y."/>
            <person name="Katsura K."/>
            <person name="Hayashi T."/>
        </authorList>
    </citation>
    <scope>NUCLEOTIDE SEQUENCE</scope>
    <source>
        <strain evidence="1">LMG 23639</strain>
    </source>
</reference>
<name>A0ABQ4SQB4_9HYPH</name>
<comment type="caution">
    <text evidence="1">The sequence shown here is derived from an EMBL/GenBank/DDBJ whole genome shotgun (WGS) entry which is preliminary data.</text>
</comment>
<gene>
    <name evidence="1" type="ORF">AOPFMNJM_0687</name>
</gene>
<proteinExistence type="predicted"/>
<reference evidence="1" key="1">
    <citation type="journal article" date="2021" name="Front. Microbiol.">
        <title>Comprehensive Comparative Genomics and Phenotyping of Methylobacterium Species.</title>
        <authorList>
            <person name="Alessa O."/>
            <person name="Ogura Y."/>
            <person name="Fujitani Y."/>
            <person name="Takami H."/>
            <person name="Hayashi T."/>
            <person name="Sahin N."/>
            <person name="Tani A."/>
        </authorList>
    </citation>
    <scope>NUCLEOTIDE SEQUENCE</scope>
    <source>
        <strain evidence="1">LMG 23639</strain>
    </source>
</reference>
<evidence type="ECO:0000313" key="1">
    <source>
        <dbReference type="EMBL" id="GJE05387.1"/>
    </source>
</evidence>
<accession>A0ABQ4SQB4</accession>
<sequence>MATLAVGHAPTLVDCDLRAALDAAGVIGTWYWSASNGRFILDEGAASLLAGDGALAGAMLLPDRARARMLESDHARFERRFRIACRLGGSFFTEYRARSAEGYRSVIERGRLFHDEAGRPTHGQGIVLDVTEPADKPFSIVPAVHGERAEALDLAADHAIACRQALDRLAHSELRLLADLLLMRLGQEIAR</sequence>
<dbReference type="Proteomes" id="UP001055102">
    <property type="component" value="Unassembled WGS sequence"/>
</dbReference>
<evidence type="ECO:0008006" key="3">
    <source>
        <dbReference type="Google" id="ProtNLM"/>
    </source>
</evidence>
<dbReference type="Gene3D" id="3.30.450.20">
    <property type="entry name" value="PAS domain"/>
    <property type="match status" value="1"/>
</dbReference>
<dbReference type="InterPro" id="IPR035965">
    <property type="entry name" value="PAS-like_dom_sf"/>
</dbReference>
<organism evidence="1 2">
    <name type="scientific">Methylobacterium jeotgali</name>
    <dbReference type="NCBI Taxonomy" id="381630"/>
    <lineage>
        <taxon>Bacteria</taxon>
        <taxon>Pseudomonadati</taxon>
        <taxon>Pseudomonadota</taxon>
        <taxon>Alphaproteobacteria</taxon>
        <taxon>Hyphomicrobiales</taxon>
        <taxon>Methylobacteriaceae</taxon>
        <taxon>Methylobacterium</taxon>
    </lineage>
</organism>